<feature type="transmembrane region" description="Helical" evidence="6">
    <location>
        <begin position="225"/>
        <end position="244"/>
    </location>
</feature>
<dbReference type="EMBL" id="CAJPDT010000042">
    <property type="protein sequence ID" value="CAF9926141.1"/>
    <property type="molecule type" value="Genomic_DNA"/>
</dbReference>
<evidence type="ECO:0000256" key="5">
    <source>
        <dbReference type="ARBA" id="ARBA00038359"/>
    </source>
</evidence>
<proteinExistence type="inferred from homology"/>
<keyword evidence="2 6" id="KW-0812">Transmembrane</keyword>
<gene>
    <name evidence="8" type="ORF">IMSHALPRED_006867</name>
</gene>
<keyword evidence="4 6" id="KW-0472">Membrane</keyword>
<name>A0A8H3FHM9_9LECA</name>
<reference evidence="8" key="1">
    <citation type="submission" date="2021-03" db="EMBL/GenBank/DDBJ databases">
        <authorList>
            <person name="Tagirdzhanova G."/>
        </authorList>
    </citation>
    <scope>NUCLEOTIDE SEQUENCE</scope>
</reference>
<dbReference type="InterPro" id="IPR052337">
    <property type="entry name" value="SAT4-like"/>
</dbReference>
<dbReference type="Pfam" id="PF20684">
    <property type="entry name" value="Fung_rhodopsin"/>
    <property type="match status" value="1"/>
</dbReference>
<feature type="transmembrane region" description="Helical" evidence="6">
    <location>
        <begin position="20"/>
        <end position="43"/>
    </location>
</feature>
<organism evidence="8 9">
    <name type="scientific">Imshaugia aleurites</name>
    <dbReference type="NCBI Taxonomy" id="172621"/>
    <lineage>
        <taxon>Eukaryota</taxon>
        <taxon>Fungi</taxon>
        <taxon>Dikarya</taxon>
        <taxon>Ascomycota</taxon>
        <taxon>Pezizomycotina</taxon>
        <taxon>Lecanoromycetes</taxon>
        <taxon>OSLEUM clade</taxon>
        <taxon>Lecanoromycetidae</taxon>
        <taxon>Lecanorales</taxon>
        <taxon>Lecanorineae</taxon>
        <taxon>Parmeliaceae</taxon>
        <taxon>Imshaugia</taxon>
    </lineage>
</organism>
<sequence length="385" mass="42469">MSSTTDPLPPLGTAAHLPPGGLIAIAWSGVVVAGAFVIARTLIRIVKAERLGYDDYWIYLAYLLLCVNALLQTLQTTYIYHLVRVRAGLEPAGEGFLKDGNTYLRYEFAVIALFWSVLWTVKASFLAFYWKLFDGLPKYKKWWKMVAVFAFVSYVGCWIASASTCHPASLYFKFGQCYKPIDVEGSTISIAYSTTVDVLTDIMIIALPLNLLYTIRLAPKQKVGIAAVFSIGIVIILVAIARAVQVSRKAFADGVLLALWGIIESTVCEYRRPFQASREWLNSLLAVIVGCLPPFKLLFKDRGSFRRSKSPIYYKNMSPGLHHDAIRPGSAGTVDSIKAAPKIKSRSIDGDQRVSDGRYGGGHGIPCGAIGVRSEYEVSSYEIEP</sequence>
<evidence type="ECO:0000259" key="7">
    <source>
        <dbReference type="Pfam" id="PF20684"/>
    </source>
</evidence>
<accession>A0A8H3FHM9</accession>
<feature type="domain" description="Rhodopsin" evidence="7">
    <location>
        <begin position="39"/>
        <end position="267"/>
    </location>
</feature>
<dbReference type="Proteomes" id="UP000664534">
    <property type="component" value="Unassembled WGS sequence"/>
</dbReference>
<evidence type="ECO:0000313" key="9">
    <source>
        <dbReference type="Proteomes" id="UP000664534"/>
    </source>
</evidence>
<comment type="similarity">
    <text evidence="5">Belongs to the SAT4 family.</text>
</comment>
<evidence type="ECO:0000256" key="1">
    <source>
        <dbReference type="ARBA" id="ARBA00004141"/>
    </source>
</evidence>
<keyword evidence="9" id="KW-1185">Reference proteome</keyword>
<dbReference type="GO" id="GO:0016020">
    <property type="term" value="C:membrane"/>
    <property type="evidence" value="ECO:0007669"/>
    <property type="project" value="UniProtKB-SubCell"/>
</dbReference>
<comment type="subcellular location">
    <subcellularLocation>
        <location evidence="1">Membrane</location>
        <topology evidence="1">Multi-pass membrane protein</topology>
    </subcellularLocation>
</comment>
<evidence type="ECO:0000256" key="6">
    <source>
        <dbReference type="SAM" id="Phobius"/>
    </source>
</evidence>
<feature type="transmembrane region" description="Helical" evidence="6">
    <location>
        <begin position="108"/>
        <end position="130"/>
    </location>
</feature>
<dbReference type="InterPro" id="IPR049326">
    <property type="entry name" value="Rhodopsin_dom_fungi"/>
</dbReference>
<evidence type="ECO:0000313" key="8">
    <source>
        <dbReference type="EMBL" id="CAF9926141.1"/>
    </source>
</evidence>
<evidence type="ECO:0000256" key="2">
    <source>
        <dbReference type="ARBA" id="ARBA00022692"/>
    </source>
</evidence>
<dbReference type="PANTHER" id="PTHR33048">
    <property type="entry name" value="PTH11-LIKE INTEGRAL MEMBRANE PROTEIN (AFU_ORTHOLOGUE AFUA_5G11245)"/>
    <property type="match status" value="1"/>
</dbReference>
<keyword evidence="3 6" id="KW-1133">Transmembrane helix</keyword>
<dbReference type="AlphaFoldDB" id="A0A8H3FHM9"/>
<comment type="caution">
    <text evidence="8">The sequence shown here is derived from an EMBL/GenBank/DDBJ whole genome shotgun (WGS) entry which is preliminary data.</text>
</comment>
<evidence type="ECO:0000256" key="3">
    <source>
        <dbReference type="ARBA" id="ARBA00022989"/>
    </source>
</evidence>
<feature type="transmembrane region" description="Helical" evidence="6">
    <location>
        <begin position="190"/>
        <end position="213"/>
    </location>
</feature>
<dbReference type="PANTHER" id="PTHR33048:SF162">
    <property type="entry name" value="SATRATOXIN BIOSYNTHESIS SC1 CLUSTER PROTEIN 4"/>
    <property type="match status" value="1"/>
</dbReference>
<feature type="transmembrane region" description="Helical" evidence="6">
    <location>
        <begin position="142"/>
        <end position="161"/>
    </location>
</feature>
<evidence type="ECO:0000256" key="4">
    <source>
        <dbReference type="ARBA" id="ARBA00023136"/>
    </source>
</evidence>
<protein>
    <recommendedName>
        <fullName evidence="7">Rhodopsin domain-containing protein</fullName>
    </recommendedName>
</protein>
<feature type="transmembrane region" description="Helical" evidence="6">
    <location>
        <begin position="280"/>
        <end position="299"/>
    </location>
</feature>
<dbReference type="OrthoDB" id="3430750at2759"/>
<feature type="transmembrane region" description="Helical" evidence="6">
    <location>
        <begin position="55"/>
        <end position="74"/>
    </location>
</feature>